<protein>
    <submittedName>
        <fullName evidence="1">Uncharacterized protein</fullName>
    </submittedName>
</protein>
<evidence type="ECO:0000313" key="2">
    <source>
        <dbReference type="Proteomes" id="UP001174909"/>
    </source>
</evidence>
<sequence>MSFHVRSPNSLDKSANFGLTLKNTVESTDLGPCITRVE</sequence>
<gene>
    <name evidence="1" type="ORF">GBAR_LOCUS17812</name>
</gene>
<keyword evidence="2" id="KW-1185">Reference proteome</keyword>
<dbReference type="EMBL" id="CASHTH010002530">
    <property type="protein sequence ID" value="CAI8031366.1"/>
    <property type="molecule type" value="Genomic_DNA"/>
</dbReference>
<reference evidence="1" key="1">
    <citation type="submission" date="2023-03" db="EMBL/GenBank/DDBJ databases">
        <authorList>
            <person name="Steffen K."/>
            <person name="Cardenas P."/>
        </authorList>
    </citation>
    <scope>NUCLEOTIDE SEQUENCE</scope>
</reference>
<organism evidence="1 2">
    <name type="scientific">Geodia barretti</name>
    <name type="common">Barrett's horny sponge</name>
    <dbReference type="NCBI Taxonomy" id="519541"/>
    <lineage>
        <taxon>Eukaryota</taxon>
        <taxon>Metazoa</taxon>
        <taxon>Porifera</taxon>
        <taxon>Demospongiae</taxon>
        <taxon>Heteroscleromorpha</taxon>
        <taxon>Tetractinellida</taxon>
        <taxon>Astrophorina</taxon>
        <taxon>Geodiidae</taxon>
        <taxon>Geodia</taxon>
    </lineage>
</organism>
<dbReference type="Proteomes" id="UP001174909">
    <property type="component" value="Unassembled WGS sequence"/>
</dbReference>
<name>A0AA35SMC2_GEOBA</name>
<evidence type="ECO:0000313" key="1">
    <source>
        <dbReference type="EMBL" id="CAI8031366.1"/>
    </source>
</evidence>
<proteinExistence type="predicted"/>
<accession>A0AA35SMC2</accession>
<dbReference type="AlphaFoldDB" id="A0AA35SMC2"/>
<comment type="caution">
    <text evidence="1">The sequence shown here is derived from an EMBL/GenBank/DDBJ whole genome shotgun (WGS) entry which is preliminary data.</text>
</comment>